<proteinExistence type="predicted"/>
<evidence type="ECO:0000313" key="3">
    <source>
        <dbReference type="EMBL" id="MET3590348.1"/>
    </source>
</evidence>
<evidence type="ECO:0000313" key="4">
    <source>
        <dbReference type="Proteomes" id="UP001549086"/>
    </source>
</evidence>
<feature type="compositionally biased region" description="Low complexity" evidence="1">
    <location>
        <begin position="12"/>
        <end position="28"/>
    </location>
</feature>
<name>A0ABV2HIG3_9HYPH</name>
<reference evidence="3 4" key="1">
    <citation type="submission" date="2024-06" db="EMBL/GenBank/DDBJ databases">
        <title>Genomic Encyclopedia of Type Strains, Phase IV (KMG-IV): sequencing the most valuable type-strain genomes for metagenomic binning, comparative biology and taxonomic classification.</title>
        <authorList>
            <person name="Goeker M."/>
        </authorList>
    </citation>
    <scope>NUCLEOTIDE SEQUENCE [LARGE SCALE GENOMIC DNA]</scope>
    <source>
        <strain evidence="3 4">DSM 23649</strain>
    </source>
</reference>
<evidence type="ECO:0000256" key="1">
    <source>
        <dbReference type="SAM" id="MobiDB-lite"/>
    </source>
</evidence>
<comment type="caution">
    <text evidence="3">The sequence shown here is derived from an EMBL/GenBank/DDBJ whole genome shotgun (WGS) entry which is preliminary data.</text>
</comment>
<feature type="compositionally biased region" description="Polar residues" evidence="1">
    <location>
        <begin position="116"/>
        <end position="130"/>
    </location>
</feature>
<feature type="compositionally biased region" description="Polar residues" evidence="1">
    <location>
        <begin position="240"/>
        <end position="249"/>
    </location>
</feature>
<dbReference type="Pfam" id="PF13763">
    <property type="entry name" value="DUF4167"/>
    <property type="match status" value="1"/>
</dbReference>
<dbReference type="EMBL" id="JBEPLI010000022">
    <property type="protein sequence ID" value="MET3590348.1"/>
    <property type="molecule type" value="Genomic_DNA"/>
</dbReference>
<feature type="region of interest" description="Disordered" evidence="1">
    <location>
        <begin position="93"/>
        <end position="249"/>
    </location>
</feature>
<dbReference type="InterPro" id="IPR025430">
    <property type="entry name" value="DUF4167"/>
</dbReference>
<sequence length="249" mass="27786">MRPQQNRRVRGRNNNSNGNHNNRRGPNPLSRNYESSGPDVKIRGNAQQIADKYISLARDAQGAGDRIMSENYLQHAEHYLRIILAAAGQASQSARRDENSEQECGEVNAEGEQKNMVDTTDTSQGGSQKNGHGHHHAKAQNGHANNEETWEENTAVFESKSEKEQSSVEENAEPSKKTRRPVRRRAARAKEEKSLEFPNFELSSATSETSQNGDAPLVKNASMPVVDKEIQKKTRRRRTVASSSVEENV</sequence>
<feature type="domain" description="DUF4167" evidence="2">
    <location>
        <begin position="10"/>
        <end position="86"/>
    </location>
</feature>
<feature type="compositionally biased region" description="Basic residues" evidence="1">
    <location>
        <begin position="177"/>
        <end position="187"/>
    </location>
</feature>
<protein>
    <recommendedName>
        <fullName evidence="2">DUF4167 domain-containing protein</fullName>
    </recommendedName>
</protein>
<feature type="compositionally biased region" description="Polar residues" evidence="1">
    <location>
        <begin position="201"/>
        <end position="213"/>
    </location>
</feature>
<evidence type="ECO:0000259" key="2">
    <source>
        <dbReference type="Pfam" id="PF13763"/>
    </source>
</evidence>
<dbReference type="Proteomes" id="UP001549086">
    <property type="component" value="Unassembled WGS sequence"/>
</dbReference>
<accession>A0ABV2HIG3</accession>
<gene>
    <name evidence="3" type="ORF">ABID23_001454</name>
</gene>
<keyword evidence="4" id="KW-1185">Reference proteome</keyword>
<feature type="compositionally biased region" description="Basic residues" evidence="1">
    <location>
        <begin position="1"/>
        <end position="11"/>
    </location>
</feature>
<organism evidence="3 4">
    <name type="scientific">Bartonella silvatica</name>
    <dbReference type="NCBI Taxonomy" id="357760"/>
    <lineage>
        <taxon>Bacteria</taxon>
        <taxon>Pseudomonadati</taxon>
        <taxon>Pseudomonadota</taxon>
        <taxon>Alphaproteobacteria</taxon>
        <taxon>Hyphomicrobiales</taxon>
        <taxon>Bartonellaceae</taxon>
        <taxon>Bartonella</taxon>
    </lineage>
</organism>
<feature type="region of interest" description="Disordered" evidence="1">
    <location>
        <begin position="1"/>
        <end position="40"/>
    </location>
</feature>
<dbReference type="RefSeq" id="WP_354190610.1">
    <property type="nucleotide sequence ID" value="NZ_JBEPLI010000022.1"/>
</dbReference>